<keyword evidence="4" id="KW-1185">Reference proteome</keyword>
<evidence type="ECO:0000313" key="3">
    <source>
        <dbReference type="EMBL" id="EDX75016.1"/>
    </source>
</evidence>
<proteinExistence type="inferred from homology"/>
<feature type="domain" description="Histone deacetylase" evidence="2">
    <location>
        <begin position="19"/>
        <end position="300"/>
    </location>
</feature>
<accession>B4VT57</accession>
<dbReference type="RefSeq" id="WP_006101836.1">
    <property type="nucleotide sequence ID" value="NZ_DS989851.1"/>
</dbReference>
<dbReference type="PANTHER" id="PTHR10625">
    <property type="entry name" value="HISTONE DEACETYLASE HDAC1-RELATED"/>
    <property type="match status" value="1"/>
</dbReference>
<evidence type="ECO:0000256" key="1">
    <source>
        <dbReference type="ARBA" id="ARBA00005947"/>
    </source>
</evidence>
<evidence type="ECO:0000313" key="4">
    <source>
        <dbReference type="Proteomes" id="UP000003835"/>
    </source>
</evidence>
<dbReference type="AlphaFoldDB" id="B4VT57"/>
<protein>
    <submittedName>
        <fullName evidence="3">Histone deacetylase family, putative</fullName>
    </submittedName>
</protein>
<dbReference type="eggNOG" id="COG0123">
    <property type="taxonomic scope" value="Bacteria"/>
</dbReference>
<comment type="similarity">
    <text evidence="1">Belongs to the histone deacetylase family.</text>
</comment>
<dbReference type="GO" id="GO:0040029">
    <property type="term" value="P:epigenetic regulation of gene expression"/>
    <property type="evidence" value="ECO:0007669"/>
    <property type="project" value="TreeGrafter"/>
</dbReference>
<dbReference type="STRING" id="118168.MC7420_890"/>
<dbReference type="InterPro" id="IPR037138">
    <property type="entry name" value="His_deacetylse_dom_sf"/>
</dbReference>
<name>B4VT57_9CYAN</name>
<dbReference type="Gene3D" id="3.40.800.20">
    <property type="entry name" value="Histone deacetylase domain"/>
    <property type="match status" value="1"/>
</dbReference>
<dbReference type="InterPro" id="IPR023696">
    <property type="entry name" value="Ureohydrolase_dom_sf"/>
</dbReference>
<dbReference type="OrthoDB" id="9808367at2"/>
<reference evidence="3 4" key="1">
    <citation type="submission" date="2008-07" db="EMBL/GenBank/DDBJ databases">
        <authorList>
            <person name="Tandeau de Marsac N."/>
            <person name="Ferriera S."/>
            <person name="Johnson J."/>
            <person name="Kravitz S."/>
            <person name="Beeson K."/>
            <person name="Sutton G."/>
            <person name="Rogers Y.-H."/>
            <person name="Friedman R."/>
            <person name="Frazier M."/>
            <person name="Venter J.C."/>
        </authorList>
    </citation>
    <scope>NUCLEOTIDE SEQUENCE [LARGE SCALE GENOMIC DNA]</scope>
    <source>
        <strain evidence="3 4">PCC 7420</strain>
    </source>
</reference>
<sequence length="308" mass="33872">MFPVIYSDEFLNHDNGGFHPERPERLTAIVNALNAAPWADQVDWQLPTPVESRPVMPLLQKVHDQDYINLVKQLAHEGGGMIDGDTRVSPRSYDIALLAISAWLDGVDRVLTSNNPAFVLARPPGHHAEGPRGMGFCLFSNAAIAAYYALEQAGIQKVAILDWDVHHGNGTQSLVENDARIVYCSLHQYPFYPGTGHPRERGAYNNVLNIPIPSGSTFTQYQPMFEQGVIPFLNEFQPDLLIVSAGYDANADDPLASVALKPKDFGVFTDYCLQVTHRILFGLEGGYDLTALAKSVIATIEPCLNLGE</sequence>
<dbReference type="InterPro" id="IPR023801">
    <property type="entry name" value="His_deacetylse_dom"/>
</dbReference>
<dbReference type="CDD" id="cd09992">
    <property type="entry name" value="HDAC_classII"/>
    <property type="match status" value="1"/>
</dbReference>
<dbReference type="InterPro" id="IPR000286">
    <property type="entry name" value="HDACs"/>
</dbReference>
<gene>
    <name evidence="3" type="ORF">MC7420_890</name>
</gene>
<evidence type="ECO:0000259" key="2">
    <source>
        <dbReference type="Pfam" id="PF00850"/>
    </source>
</evidence>
<dbReference type="EMBL" id="DS989851">
    <property type="protein sequence ID" value="EDX75016.1"/>
    <property type="molecule type" value="Genomic_DNA"/>
</dbReference>
<dbReference type="GO" id="GO:0004407">
    <property type="term" value="F:histone deacetylase activity"/>
    <property type="evidence" value="ECO:0007669"/>
    <property type="project" value="TreeGrafter"/>
</dbReference>
<dbReference type="HOGENOM" id="CLU_007727_8_2_3"/>
<dbReference type="PRINTS" id="PR01270">
    <property type="entry name" value="HDASUPER"/>
</dbReference>
<dbReference type="PANTHER" id="PTHR10625:SF10">
    <property type="entry name" value="HISTONE DEACETYLASE HDAC1"/>
    <property type="match status" value="1"/>
</dbReference>
<organism evidence="3 4">
    <name type="scientific">Coleofasciculus chthonoplastes PCC 7420</name>
    <dbReference type="NCBI Taxonomy" id="118168"/>
    <lineage>
        <taxon>Bacteria</taxon>
        <taxon>Bacillati</taxon>
        <taxon>Cyanobacteriota</taxon>
        <taxon>Cyanophyceae</taxon>
        <taxon>Coleofasciculales</taxon>
        <taxon>Coleofasciculaceae</taxon>
        <taxon>Coleofasciculus</taxon>
    </lineage>
</organism>
<dbReference type="Proteomes" id="UP000003835">
    <property type="component" value="Unassembled WGS sequence"/>
</dbReference>
<dbReference type="Pfam" id="PF00850">
    <property type="entry name" value="Hist_deacetyl"/>
    <property type="match status" value="1"/>
</dbReference>
<dbReference type="SUPFAM" id="SSF52768">
    <property type="entry name" value="Arginase/deacetylase"/>
    <property type="match status" value="1"/>
</dbReference>